<feature type="transmembrane region" description="Helical" evidence="8">
    <location>
        <begin position="134"/>
        <end position="151"/>
    </location>
</feature>
<dbReference type="NCBIfam" id="TIGR00751">
    <property type="entry name" value="menA"/>
    <property type="match status" value="1"/>
</dbReference>
<keyword evidence="2 8" id="KW-0474">Menaquinone biosynthesis</keyword>
<comment type="pathway">
    <text evidence="8">Quinol/quinone metabolism; menaquinone biosynthesis; menaquinol from 1,4-dihydroxy-2-naphthoate: step 1/2.</text>
</comment>
<comment type="similarity">
    <text evidence="8">Belongs to the MenA family. Type 1 subfamily.</text>
</comment>
<keyword evidence="7 8" id="KW-0472">Membrane</keyword>
<accession>A0A7Z0D5P4</accession>
<proteinExistence type="inferred from homology"/>
<dbReference type="InterPro" id="IPR044878">
    <property type="entry name" value="UbiA_sf"/>
</dbReference>
<protein>
    <recommendedName>
        <fullName evidence="8 9">1,4-dihydroxy-2-naphthoate octaprenyltransferase</fullName>
        <shortName evidence="8">DHNA-octaprenyltransferase</shortName>
        <ecNumber evidence="8 9">2.5.1.74</ecNumber>
    </recommendedName>
</protein>
<dbReference type="RefSeq" id="WP_179429614.1">
    <property type="nucleotide sequence ID" value="NZ_JACBZP010000001.1"/>
</dbReference>
<feature type="transmembrane region" description="Helical" evidence="8">
    <location>
        <begin position="286"/>
        <end position="309"/>
    </location>
</feature>
<dbReference type="Proteomes" id="UP000539111">
    <property type="component" value="Unassembled WGS sequence"/>
</dbReference>
<feature type="transmembrane region" description="Helical" evidence="8">
    <location>
        <begin position="239"/>
        <end position="266"/>
    </location>
</feature>
<dbReference type="CDD" id="cd13962">
    <property type="entry name" value="PT_UbiA_UBIAD1"/>
    <property type="match status" value="1"/>
</dbReference>
<feature type="transmembrane region" description="Helical" evidence="8">
    <location>
        <begin position="185"/>
        <end position="209"/>
    </location>
</feature>
<comment type="function">
    <text evidence="8">Conversion of 1,4-dihydroxy-2-naphthoate (DHNA) to demethylmenaquinone (DMK).</text>
</comment>
<dbReference type="InterPro" id="IPR026046">
    <property type="entry name" value="UBIAD1"/>
</dbReference>
<evidence type="ECO:0000313" key="11">
    <source>
        <dbReference type="Proteomes" id="UP000539111"/>
    </source>
</evidence>
<dbReference type="HAMAP" id="MF_01937">
    <property type="entry name" value="MenA_1"/>
    <property type="match status" value="1"/>
</dbReference>
<keyword evidence="11" id="KW-1185">Reference proteome</keyword>
<evidence type="ECO:0000256" key="3">
    <source>
        <dbReference type="ARBA" id="ARBA00022475"/>
    </source>
</evidence>
<evidence type="ECO:0000256" key="5">
    <source>
        <dbReference type="ARBA" id="ARBA00022692"/>
    </source>
</evidence>
<dbReference type="GO" id="GO:0042371">
    <property type="term" value="P:vitamin K biosynthetic process"/>
    <property type="evidence" value="ECO:0007669"/>
    <property type="project" value="TreeGrafter"/>
</dbReference>
<dbReference type="PIRSF" id="PIRSF005355">
    <property type="entry name" value="UBIAD1"/>
    <property type="match status" value="1"/>
</dbReference>
<dbReference type="UniPathway" id="UPA00079">
    <property type="reaction ID" value="UER00168"/>
</dbReference>
<name>A0A7Z0D5P4_9MICO</name>
<evidence type="ECO:0000256" key="8">
    <source>
        <dbReference type="HAMAP-Rule" id="MF_01937"/>
    </source>
</evidence>
<evidence type="ECO:0000256" key="4">
    <source>
        <dbReference type="ARBA" id="ARBA00022679"/>
    </source>
</evidence>
<evidence type="ECO:0000256" key="9">
    <source>
        <dbReference type="NCBIfam" id="TIGR00751"/>
    </source>
</evidence>
<comment type="subcellular location">
    <subcellularLocation>
        <location evidence="8">Cell membrane</location>
        <topology evidence="8">Multi-pass membrane protein</topology>
    </subcellularLocation>
    <subcellularLocation>
        <location evidence="1">Membrane</location>
        <topology evidence="1">Multi-pass membrane protein</topology>
    </subcellularLocation>
</comment>
<comment type="catalytic activity">
    <reaction evidence="8">
        <text>an all-trans-polyprenyl diphosphate + 1,4-dihydroxy-2-naphthoate + H(+) = a 2-demethylmenaquinol + CO2 + diphosphate</text>
        <dbReference type="Rhea" id="RHEA:26478"/>
        <dbReference type="Rhea" id="RHEA-COMP:9563"/>
        <dbReference type="Rhea" id="RHEA-COMP:9564"/>
        <dbReference type="ChEBI" id="CHEBI:11173"/>
        <dbReference type="ChEBI" id="CHEBI:15378"/>
        <dbReference type="ChEBI" id="CHEBI:16526"/>
        <dbReference type="ChEBI" id="CHEBI:33019"/>
        <dbReference type="ChEBI" id="CHEBI:55437"/>
        <dbReference type="ChEBI" id="CHEBI:58914"/>
        <dbReference type="EC" id="2.5.1.74"/>
    </reaction>
</comment>
<organism evidence="10 11">
    <name type="scientific">Spelaeicoccus albus</name>
    <dbReference type="NCBI Taxonomy" id="1280376"/>
    <lineage>
        <taxon>Bacteria</taxon>
        <taxon>Bacillati</taxon>
        <taxon>Actinomycetota</taxon>
        <taxon>Actinomycetes</taxon>
        <taxon>Micrococcales</taxon>
        <taxon>Brevibacteriaceae</taxon>
        <taxon>Spelaeicoccus</taxon>
    </lineage>
</organism>
<dbReference type="PANTHER" id="PTHR13929:SF0">
    <property type="entry name" value="UBIA PRENYLTRANSFERASE DOMAIN-CONTAINING PROTEIN 1"/>
    <property type="match status" value="1"/>
</dbReference>
<feature type="transmembrane region" description="Helical" evidence="8">
    <location>
        <begin position="158"/>
        <end position="179"/>
    </location>
</feature>
<dbReference type="GO" id="GO:0009234">
    <property type="term" value="P:menaquinone biosynthetic process"/>
    <property type="evidence" value="ECO:0007669"/>
    <property type="project" value="UniProtKB-UniRule"/>
</dbReference>
<evidence type="ECO:0000256" key="2">
    <source>
        <dbReference type="ARBA" id="ARBA00022428"/>
    </source>
</evidence>
<evidence type="ECO:0000256" key="7">
    <source>
        <dbReference type="ARBA" id="ARBA00023136"/>
    </source>
</evidence>
<dbReference type="InterPro" id="IPR000537">
    <property type="entry name" value="UbiA_prenyltransferase"/>
</dbReference>
<evidence type="ECO:0000256" key="6">
    <source>
        <dbReference type="ARBA" id="ARBA00022989"/>
    </source>
</evidence>
<dbReference type="PANTHER" id="PTHR13929">
    <property type="entry name" value="1,4-DIHYDROXY-2-NAPHTHOATE OCTAPRENYLTRANSFERASE"/>
    <property type="match status" value="1"/>
</dbReference>
<dbReference type="EC" id="2.5.1.74" evidence="8 9"/>
<dbReference type="GO" id="GO:0046428">
    <property type="term" value="F:1,4-dihydroxy-2-naphthoate polyprenyltransferase activity"/>
    <property type="evidence" value="ECO:0007669"/>
    <property type="project" value="UniProtKB-UniRule"/>
</dbReference>
<dbReference type="Pfam" id="PF01040">
    <property type="entry name" value="UbiA"/>
    <property type="match status" value="1"/>
</dbReference>
<keyword evidence="5 8" id="KW-0812">Transmembrane</keyword>
<feature type="transmembrane region" description="Helical" evidence="8">
    <location>
        <begin position="16"/>
        <end position="38"/>
    </location>
</feature>
<feature type="transmembrane region" description="Helical" evidence="8">
    <location>
        <begin position="109"/>
        <end position="128"/>
    </location>
</feature>
<dbReference type="EMBL" id="JACBZP010000001">
    <property type="protein sequence ID" value="NYI69377.1"/>
    <property type="molecule type" value="Genomic_DNA"/>
</dbReference>
<dbReference type="GO" id="GO:0005886">
    <property type="term" value="C:plasma membrane"/>
    <property type="evidence" value="ECO:0007669"/>
    <property type="project" value="UniProtKB-SubCell"/>
</dbReference>
<gene>
    <name evidence="8" type="primary">menA</name>
    <name evidence="10" type="ORF">BJY26_003683</name>
</gene>
<dbReference type="NCBIfam" id="NF004751">
    <property type="entry name" value="PRK06080.1-3"/>
    <property type="match status" value="1"/>
</dbReference>
<reference evidence="10 11" key="1">
    <citation type="submission" date="2020-07" db="EMBL/GenBank/DDBJ databases">
        <title>Sequencing the genomes of 1000 actinobacteria strains.</title>
        <authorList>
            <person name="Klenk H.-P."/>
        </authorList>
    </citation>
    <scope>NUCLEOTIDE SEQUENCE [LARGE SCALE GENOMIC DNA]</scope>
    <source>
        <strain evidence="10 11">DSM 26341</strain>
    </source>
</reference>
<keyword evidence="3 8" id="KW-1003">Cell membrane</keyword>
<comment type="caution">
    <text evidence="10">The sequence shown here is derived from an EMBL/GenBank/DDBJ whole genome shotgun (WGS) entry which is preliminary data.</text>
</comment>
<sequence>MATAAQWVSGARLRTLPLAIAPVIIGTGAALGLTGGLSEQFIGAVDAPGHTEIGAGQWTLRFVLALGVALLLQIGTNFANDYSDGVRGTDEERVGPLRLTASGAAAPHAVKRAAFGAFAAAAVLGLVLVVLSQAWWFLLIGAICLPAAWLYTGGKHPYGYIGLGEVFVFVFFGLVATLGTTYTQVHSLSACAWGGAVGIGLISCGLLMANNLRDIPTDREAGKTTLAVRIGDVRARHSYAVMLTLPFLLLLVPIAFGHWGAALALLALTTAVTPVRTVLSGATGAALVPVLKQTGIVALTYGALLALGLSL</sequence>
<keyword evidence="6 8" id="KW-1133">Transmembrane helix</keyword>
<keyword evidence="4 8" id="KW-0808">Transferase</keyword>
<dbReference type="InterPro" id="IPR004657">
    <property type="entry name" value="MenA"/>
</dbReference>
<dbReference type="AlphaFoldDB" id="A0A7Z0D5P4"/>
<evidence type="ECO:0000256" key="1">
    <source>
        <dbReference type="ARBA" id="ARBA00004141"/>
    </source>
</evidence>
<feature type="transmembrane region" description="Helical" evidence="8">
    <location>
        <begin position="58"/>
        <end position="79"/>
    </location>
</feature>
<dbReference type="Gene3D" id="1.10.357.140">
    <property type="entry name" value="UbiA prenyltransferase"/>
    <property type="match status" value="1"/>
</dbReference>
<evidence type="ECO:0000313" key="10">
    <source>
        <dbReference type="EMBL" id="NYI69377.1"/>
    </source>
</evidence>